<dbReference type="PANTHER" id="PTHR33332">
    <property type="entry name" value="REVERSE TRANSCRIPTASE DOMAIN-CONTAINING PROTEIN"/>
    <property type="match status" value="1"/>
</dbReference>
<dbReference type="InterPro" id="IPR000477">
    <property type="entry name" value="RT_dom"/>
</dbReference>
<dbReference type="PRINTS" id="PR01345">
    <property type="entry name" value="CERVTRCPTASE"/>
</dbReference>
<comment type="caution">
    <text evidence="2">The sequence shown here is derived from an EMBL/GenBank/DDBJ whole genome shotgun (WGS) entry which is preliminary data.</text>
</comment>
<feature type="domain" description="Reverse transcriptase" evidence="1">
    <location>
        <begin position="1"/>
        <end position="189"/>
    </location>
</feature>
<dbReference type="OrthoDB" id="5865536at2759"/>
<dbReference type="EMBL" id="JARK01001437">
    <property type="protein sequence ID" value="EYC02201.1"/>
    <property type="molecule type" value="Genomic_DNA"/>
</dbReference>
<dbReference type="Pfam" id="PF00078">
    <property type="entry name" value="RVT_1"/>
    <property type="match status" value="1"/>
</dbReference>
<protein>
    <recommendedName>
        <fullName evidence="1">Reverse transcriptase domain-containing protein</fullName>
    </recommendedName>
</protein>
<dbReference type="AlphaFoldDB" id="A0A016THK4"/>
<dbReference type="SUPFAM" id="SSF56672">
    <property type="entry name" value="DNA/RNA polymerases"/>
    <property type="match status" value="1"/>
</dbReference>
<dbReference type="STRING" id="53326.A0A016THK4"/>
<organism evidence="2 3">
    <name type="scientific">Ancylostoma ceylanicum</name>
    <dbReference type="NCBI Taxonomy" id="53326"/>
    <lineage>
        <taxon>Eukaryota</taxon>
        <taxon>Metazoa</taxon>
        <taxon>Ecdysozoa</taxon>
        <taxon>Nematoda</taxon>
        <taxon>Chromadorea</taxon>
        <taxon>Rhabditida</taxon>
        <taxon>Rhabditina</taxon>
        <taxon>Rhabditomorpha</taxon>
        <taxon>Strongyloidea</taxon>
        <taxon>Ancylostomatidae</taxon>
        <taxon>Ancylostomatinae</taxon>
        <taxon>Ancylostoma</taxon>
    </lineage>
</organism>
<gene>
    <name evidence="2" type="primary">Acey_s0101.g3363</name>
    <name evidence="2" type="ORF">Y032_0101g3363</name>
</gene>
<evidence type="ECO:0000313" key="3">
    <source>
        <dbReference type="Proteomes" id="UP000024635"/>
    </source>
</evidence>
<name>A0A016THK4_9BILA</name>
<dbReference type="Proteomes" id="UP000024635">
    <property type="component" value="Unassembled WGS sequence"/>
</dbReference>
<proteinExistence type="predicted"/>
<reference evidence="3" key="1">
    <citation type="journal article" date="2015" name="Nat. Genet.">
        <title>The genome and transcriptome of the zoonotic hookworm Ancylostoma ceylanicum identify infection-specific gene families.</title>
        <authorList>
            <person name="Schwarz E.M."/>
            <person name="Hu Y."/>
            <person name="Antoshechkin I."/>
            <person name="Miller M.M."/>
            <person name="Sternberg P.W."/>
            <person name="Aroian R.V."/>
        </authorList>
    </citation>
    <scope>NUCLEOTIDE SEQUENCE</scope>
    <source>
        <strain evidence="3">HY135</strain>
    </source>
</reference>
<evidence type="ECO:0000259" key="1">
    <source>
        <dbReference type="PROSITE" id="PS50878"/>
    </source>
</evidence>
<accession>A0A016THK4</accession>
<dbReference type="PROSITE" id="PS50878">
    <property type="entry name" value="RT_POL"/>
    <property type="match status" value="1"/>
</dbReference>
<evidence type="ECO:0000313" key="2">
    <source>
        <dbReference type="EMBL" id="EYC02201.1"/>
    </source>
</evidence>
<dbReference type="InterPro" id="IPR043502">
    <property type="entry name" value="DNA/RNA_pol_sf"/>
</dbReference>
<sequence length="385" mass="43551">MLSTLEDWTKTLDHGGNIDVVYFDFAKAFDKVPFNELISKLANIGFHPRIVNWIKNFITGRSFQVKINESFSQSYPVTSGVPQGGVLSPILFIIYTSQIPALVSQYGVSCKMFADDIKIYKNISRNDDHAAFQAAIRAIWDWSIEWKLPLLCAKTKLFHLGRSEGKHVCYLGEGRLCSTDTIQDLGFTLNTNLSFDEHCHIIARKADHTVHNILRSLSTKSATHLLLAYKSYVRPILEYGATVFSPKSKRSVLRLEAVQNSFTRTLWIRLHGYDYANIPPASIRNRIFQTPFLNIRRSKYDLVMAYKIICGKVKPPINKSYTVSPSCTGGDSFKIKFQTAKSSLRSSFFTLGAGSASLKLSKKYVLPCSLAQYKRLVDRFLKESS</sequence>
<keyword evidence="3" id="KW-1185">Reference proteome</keyword>